<proteinExistence type="predicted"/>
<name>A0A4W5R288_9TELE</name>
<protein>
    <submittedName>
        <fullName evidence="1">Uncharacterized protein</fullName>
    </submittedName>
</protein>
<reference evidence="1" key="3">
    <citation type="submission" date="2025-09" db="UniProtKB">
        <authorList>
            <consortium name="Ensembl"/>
        </authorList>
    </citation>
    <scope>IDENTIFICATION</scope>
</reference>
<dbReference type="GeneTree" id="ENSGT01120000273626"/>
<dbReference type="AlphaFoldDB" id="A0A4W5R288"/>
<organism evidence="1 2">
    <name type="scientific">Hucho hucho</name>
    <name type="common">huchen</name>
    <dbReference type="NCBI Taxonomy" id="62062"/>
    <lineage>
        <taxon>Eukaryota</taxon>
        <taxon>Metazoa</taxon>
        <taxon>Chordata</taxon>
        <taxon>Craniata</taxon>
        <taxon>Vertebrata</taxon>
        <taxon>Euteleostomi</taxon>
        <taxon>Actinopterygii</taxon>
        <taxon>Neopterygii</taxon>
        <taxon>Teleostei</taxon>
        <taxon>Protacanthopterygii</taxon>
        <taxon>Salmoniformes</taxon>
        <taxon>Salmonidae</taxon>
        <taxon>Salmoninae</taxon>
        <taxon>Hucho</taxon>
    </lineage>
</organism>
<sequence>MFSSCAVIGSVFCHAWRHYIAAKSIGSSNSSPLGAKAQVGVWSKSWFKVLFSKLKRINIQNHGPEKVEHMPHSDTWKISYFSEFTGKISFERSSNPLTLWVDPGEVCCRYEPCFHGGQFLWIVASGKPVLPLPKICPSGPPRPPHYVFRHQGRPTQPFTHNGWALPGQRGGHGYWCGTPGLAYCLGPL</sequence>
<reference evidence="1" key="2">
    <citation type="submission" date="2025-08" db="UniProtKB">
        <authorList>
            <consortium name="Ensembl"/>
        </authorList>
    </citation>
    <scope>IDENTIFICATION</scope>
</reference>
<accession>A0A4W5R288</accession>
<reference evidence="2" key="1">
    <citation type="submission" date="2018-06" db="EMBL/GenBank/DDBJ databases">
        <title>Genome assembly of Danube salmon.</title>
        <authorList>
            <person name="Macqueen D.J."/>
            <person name="Gundappa M.K."/>
        </authorList>
    </citation>
    <scope>NUCLEOTIDE SEQUENCE [LARGE SCALE GENOMIC DNA]</scope>
</reference>
<evidence type="ECO:0000313" key="2">
    <source>
        <dbReference type="Proteomes" id="UP000314982"/>
    </source>
</evidence>
<evidence type="ECO:0000313" key="1">
    <source>
        <dbReference type="Ensembl" id="ENSHHUP00000084036.1"/>
    </source>
</evidence>
<keyword evidence="2" id="KW-1185">Reference proteome</keyword>
<dbReference type="Proteomes" id="UP000314982">
    <property type="component" value="Unassembled WGS sequence"/>
</dbReference>
<dbReference type="Ensembl" id="ENSHHUT00000086674.1">
    <property type="protein sequence ID" value="ENSHHUP00000084036.1"/>
    <property type="gene ID" value="ENSHHUG00000048733.1"/>
</dbReference>